<evidence type="ECO:0000313" key="4">
    <source>
        <dbReference type="Proteomes" id="UP000297245"/>
    </source>
</evidence>
<evidence type="ECO:0000256" key="1">
    <source>
        <dbReference type="SAM" id="Phobius"/>
    </source>
</evidence>
<feature type="transmembrane region" description="Helical" evidence="1">
    <location>
        <begin position="52"/>
        <end position="73"/>
    </location>
</feature>
<dbReference type="PANTHER" id="PTHR40465:SF1">
    <property type="entry name" value="DUF6534 DOMAIN-CONTAINING PROTEIN"/>
    <property type="match status" value="1"/>
</dbReference>
<accession>A0A4S8L443</accession>
<sequence length="326" mass="36638">MSDTNSFPPTVEITFGPLLIGVLFNAILFGVLAVQAHLYFNWNRSDERWTRYLVTILLILETVNTGIDFAMVYKGLFKNFGKLDHGIPFLAAAFYAWRIRISTKSNVLAGFICVLALVSFASSIYGTVFTATHPNWGDHDNGLLISLIIWLTTSAICDVIIAITMIYFLTTHRKNSMGATKSVVNKIIILTIQTGVLTFVAAVADVLTFTLVRQGTMLNAREEWSKMLGAQNDVENISDVSFVHIDGLANYREEKGQRVTHHGPYSQETSMIFNELSDSTLTSPTFMTVDGNQYDSIYNTTQERETRFGETRLRKWIMTAFENLIP</sequence>
<dbReference type="Proteomes" id="UP000297245">
    <property type="component" value="Unassembled WGS sequence"/>
</dbReference>
<dbReference type="Pfam" id="PF20152">
    <property type="entry name" value="DUF6534"/>
    <property type="match status" value="1"/>
</dbReference>
<evidence type="ECO:0000259" key="2">
    <source>
        <dbReference type="Pfam" id="PF20152"/>
    </source>
</evidence>
<dbReference type="InterPro" id="IPR045339">
    <property type="entry name" value="DUF6534"/>
</dbReference>
<gene>
    <name evidence="3" type="ORF">K435DRAFT_844092</name>
</gene>
<organism evidence="3 4">
    <name type="scientific">Dendrothele bispora (strain CBS 962.96)</name>
    <dbReference type="NCBI Taxonomy" id="1314807"/>
    <lineage>
        <taxon>Eukaryota</taxon>
        <taxon>Fungi</taxon>
        <taxon>Dikarya</taxon>
        <taxon>Basidiomycota</taxon>
        <taxon>Agaricomycotina</taxon>
        <taxon>Agaricomycetes</taxon>
        <taxon>Agaricomycetidae</taxon>
        <taxon>Agaricales</taxon>
        <taxon>Agaricales incertae sedis</taxon>
        <taxon>Dendrothele</taxon>
    </lineage>
</organism>
<dbReference type="PANTHER" id="PTHR40465">
    <property type="entry name" value="CHROMOSOME 1, WHOLE GENOME SHOTGUN SEQUENCE"/>
    <property type="match status" value="1"/>
</dbReference>
<protein>
    <recommendedName>
        <fullName evidence="2">DUF6534 domain-containing protein</fullName>
    </recommendedName>
</protein>
<keyword evidence="1" id="KW-1133">Transmembrane helix</keyword>
<feature type="transmembrane region" description="Helical" evidence="1">
    <location>
        <begin position="108"/>
        <end position="131"/>
    </location>
</feature>
<dbReference type="OrthoDB" id="3265526at2759"/>
<name>A0A4S8L443_DENBC</name>
<feature type="domain" description="DUF6534" evidence="2">
    <location>
        <begin position="154"/>
        <end position="216"/>
    </location>
</feature>
<feature type="transmembrane region" description="Helical" evidence="1">
    <location>
        <begin position="188"/>
        <end position="212"/>
    </location>
</feature>
<dbReference type="AlphaFoldDB" id="A0A4S8L443"/>
<feature type="transmembrane region" description="Helical" evidence="1">
    <location>
        <begin position="143"/>
        <end position="168"/>
    </location>
</feature>
<reference evidence="3 4" key="1">
    <citation type="journal article" date="2019" name="Nat. Ecol. Evol.">
        <title>Megaphylogeny resolves global patterns of mushroom evolution.</title>
        <authorList>
            <person name="Varga T."/>
            <person name="Krizsan K."/>
            <person name="Foldi C."/>
            <person name="Dima B."/>
            <person name="Sanchez-Garcia M."/>
            <person name="Sanchez-Ramirez S."/>
            <person name="Szollosi G.J."/>
            <person name="Szarkandi J.G."/>
            <person name="Papp V."/>
            <person name="Albert L."/>
            <person name="Andreopoulos W."/>
            <person name="Angelini C."/>
            <person name="Antonin V."/>
            <person name="Barry K.W."/>
            <person name="Bougher N.L."/>
            <person name="Buchanan P."/>
            <person name="Buyck B."/>
            <person name="Bense V."/>
            <person name="Catcheside P."/>
            <person name="Chovatia M."/>
            <person name="Cooper J."/>
            <person name="Damon W."/>
            <person name="Desjardin D."/>
            <person name="Finy P."/>
            <person name="Geml J."/>
            <person name="Haridas S."/>
            <person name="Hughes K."/>
            <person name="Justo A."/>
            <person name="Karasinski D."/>
            <person name="Kautmanova I."/>
            <person name="Kiss B."/>
            <person name="Kocsube S."/>
            <person name="Kotiranta H."/>
            <person name="LaButti K.M."/>
            <person name="Lechner B.E."/>
            <person name="Liimatainen K."/>
            <person name="Lipzen A."/>
            <person name="Lukacs Z."/>
            <person name="Mihaltcheva S."/>
            <person name="Morgado L.N."/>
            <person name="Niskanen T."/>
            <person name="Noordeloos M.E."/>
            <person name="Ohm R.A."/>
            <person name="Ortiz-Santana B."/>
            <person name="Ovrebo C."/>
            <person name="Racz N."/>
            <person name="Riley R."/>
            <person name="Savchenko A."/>
            <person name="Shiryaev A."/>
            <person name="Soop K."/>
            <person name="Spirin V."/>
            <person name="Szebenyi C."/>
            <person name="Tomsovsky M."/>
            <person name="Tulloss R.E."/>
            <person name="Uehling J."/>
            <person name="Grigoriev I.V."/>
            <person name="Vagvolgyi C."/>
            <person name="Papp T."/>
            <person name="Martin F.M."/>
            <person name="Miettinen O."/>
            <person name="Hibbett D.S."/>
            <person name="Nagy L.G."/>
        </authorList>
    </citation>
    <scope>NUCLEOTIDE SEQUENCE [LARGE SCALE GENOMIC DNA]</scope>
    <source>
        <strain evidence="3 4">CBS 962.96</strain>
    </source>
</reference>
<keyword evidence="1" id="KW-0812">Transmembrane</keyword>
<keyword evidence="4" id="KW-1185">Reference proteome</keyword>
<dbReference type="EMBL" id="ML179671">
    <property type="protein sequence ID" value="THU83316.1"/>
    <property type="molecule type" value="Genomic_DNA"/>
</dbReference>
<feature type="transmembrane region" description="Helical" evidence="1">
    <location>
        <begin position="15"/>
        <end position="40"/>
    </location>
</feature>
<evidence type="ECO:0000313" key="3">
    <source>
        <dbReference type="EMBL" id="THU83316.1"/>
    </source>
</evidence>
<keyword evidence="1" id="KW-0472">Membrane</keyword>
<proteinExistence type="predicted"/>